<protein>
    <submittedName>
        <fullName evidence="2">Uncharacterized protein</fullName>
    </submittedName>
</protein>
<dbReference type="Gramene" id="TVU23326">
    <property type="protein sequence ID" value="TVU23326"/>
    <property type="gene ID" value="EJB05_25683"/>
</dbReference>
<evidence type="ECO:0000256" key="1">
    <source>
        <dbReference type="SAM" id="MobiDB-lite"/>
    </source>
</evidence>
<comment type="caution">
    <text evidence="2">The sequence shown here is derived from an EMBL/GenBank/DDBJ whole genome shotgun (WGS) entry which is preliminary data.</text>
</comment>
<feature type="region of interest" description="Disordered" evidence="1">
    <location>
        <begin position="31"/>
        <end position="54"/>
    </location>
</feature>
<reference evidence="2 3" key="1">
    <citation type="journal article" date="2019" name="Sci. Rep.">
        <title>A high-quality genome of Eragrostis curvula grass provides insights into Poaceae evolution and supports new strategies to enhance forage quality.</title>
        <authorList>
            <person name="Carballo J."/>
            <person name="Santos B.A.C.M."/>
            <person name="Zappacosta D."/>
            <person name="Garbus I."/>
            <person name="Selva J.P."/>
            <person name="Gallo C.A."/>
            <person name="Diaz A."/>
            <person name="Albertini E."/>
            <person name="Caccamo M."/>
            <person name="Echenique V."/>
        </authorList>
    </citation>
    <scope>NUCLEOTIDE SEQUENCE [LARGE SCALE GENOMIC DNA]</scope>
    <source>
        <strain evidence="3">cv. Victoria</strain>
        <tissue evidence="2">Leaf</tissue>
    </source>
</reference>
<dbReference type="PANTHER" id="PTHR33085">
    <property type="entry name" value="OS12G0113100 PROTEIN-RELATED"/>
    <property type="match status" value="1"/>
</dbReference>
<sequence>MGACRQFLNRPRVLISQLHRPVLADKPAAASAARWHGSDHTNLQGRCAKVQPSPETMKKKKHLYLVLDDTNNGISIHKLDLEKQLNDGGAPSGGDVLGRLPNPPVMRMESPSLGDHPTAAIVGSSIVGFGSGSPDLKIFDLRGGATVAFDTKTAALISLRDLPRELCDAGCIHLAVAVGKKLYVIENECSGLEYCDDVRPEKVLEGRFALPEARRRRCRPRDMVLVQALFRVSVKVSLVPRPSVASILPGGNHGSRGSPRWPRILHLSPLLLLQGRRPPIQGHLLLPHPDRPLDTTR</sequence>
<keyword evidence="3" id="KW-1185">Reference proteome</keyword>
<evidence type="ECO:0000313" key="3">
    <source>
        <dbReference type="Proteomes" id="UP000324897"/>
    </source>
</evidence>
<name>A0A5J9UIE8_9POAL</name>
<accession>A0A5J9UIE8</accession>
<dbReference type="InterPro" id="IPR012871">
    <property type="entry name" value="DUF1668_ORYSA"/>
</dbReference>
<feature type="non-terminal residue" evidence="2">
    <location>
        <position position="1"/>
    </location>
</feature>
<evidence type="ECO:0000313" key="2">
    <source>
        <dbReference type="EMBL" id="TVU23326.1"/>
    </source>
</evidence>
<dbReference type="Proteomes" id="UP000324897">
    <property type="component" value="Chromosome 2"/>
</dbReference>
<organism evidence="2 3">
    <name type="scientific">Eragrostis curvula</name>
    <name type="common">weeping love grass</name>
    <dbReference type="NCBI Taxonomy" id="38414"/>
    <lineage>
        <taxon>Eukaryota</taxon>
        <taxon>Viridiplantae</taxon>
        <taxon>Streptophyta</taxon>
        <taxon>Embryophyta</taxon>
        <taxon>Tracheophyta</taxon>
        <taxon>Spermatophyta</taxon>
        <taxon>Magnoliopsida</taxon>
        <taxon>Liliopsida</taxon>
        <taxon>Poales</taxon>
        <taxon>Poaceae</taxon>
        <taxon>PACMAD clade</taxon>
        <taxon>Chloridoideae</taxon>
        <taxon>Eragrostideae</taxon>
        <taxon>Eragrostidinae</taxon>
        <taxon>Eragrostis</taxon>
    </lineage>
</organism>
<dbReference type="AlphaFoldDB" id="A0A5J9UIE8"/>
<dbReference type="EMBL" id="RWGY01000013">
    <property type="protein sequence ID" value="TVU23326.1"/>
    <property type="molecule type" value="Genomic_DNA"/>
</dbReference>
<gene>
    <name evidence="2" type="ORF">EJB05_25683</name>
</gene>
<dbReference type="Pfam" id="PF07893">
    <property type="entry name" value="DUF1668"/>
    <property type="match status" value="1"/>
</dbReference>
<proteinExistence type="predicted"/>
<dbReference type="PANTHER" id="PTHR33085:SF69">
    <property type="entry name" value="OS07G0234700 PROTEIN"/>
    <property type="match status" value="1"/>
</dbReference>